<evidence type="ECO:0000256" key="1">
    <source>
        <dbReference type="ARBA" id="ARBA00023125"/>
    </source>
</evidence>
<dbReference type="PROSITE" id="PS01332">
    <property type="entry name" value="HTH_RRF2_1"/>
    <property type="match status" value="1"/>
</dbReference>
<protein>
    <recommendedName>
        <fullName evidence="4">Rrf2 family transcriptional regulator</fullName>
    </recommendedName>
</protein>
<proteinExistence type="predicted"/>
<dbReference type="InterPro" id="IPR036390">
    <property type="entry name" value="WH_DNA-bd_sf"/>
</dbReference>
<sequence length="149" mass="16197">MKLSTRSRYGVRLMTALACANGGKPVLLKDIAASEEISEKYLSLIVIPLRAAGLIKSLRGARGGYNLAQDPSEISLRNIIEALEGEICLVHCIKQPSSCNRSAICPTRDIWNLLGNKISETLNSLTLAELAQIKKEKLTKAKHSHKTGS</sequence>
<dbReference type="PANTHER" id="PTHR33221:SF5">
    <property type="entry name" value="HTH-TYPE TRANSCRIPTIONAL REGULATOR ISCR"/>
    <property type="match status" value="1"/>
</dbReference>
<dbReference type="SUPFAM" id="SSF46785">
    <property type="entry name" value="Winged helix' DNA-binding domain"/>
    <property type="match status" value="1"/>
</dbReference>
<dbReference type="NCBIfam" id="TIGR00738">
    <property type="entry name" value="rrf2_super"/>
    <property type="match status" value="1"/>
</dbReference>
<gene>
    <name evidence="2" type="ORF">A2V69_03810</name>
</gene>
<evidence type="ECO:0000313" key="3">
    <source>
        <dbReference type="Proteomes" id="UP000177810"/>
    </source>
</evidence>
<dbReference type="AlphaFoldDB" id="A0A1G2F5A1"/>
<dbReference type="STRING" id="1801990.A2V69_03810"/>
<dbReference type="Gene3D" id="1.10.10.10">
    <property type="entry name" value="Winged helix-like DNA-binding domain superfamily/Winged helix DNA-binding domain"/>
    <property type="match status" value="1"/>
</dbReference>
<comment type="caution">
    <text evidence="2">The sequence shown here is derived from an EMBL/GenBank/DDBJ whole genome shotgun (WGS) entry which is preliminary data.</text>
</comment>
<dbReference type="InterPro" id="IPR000944">
    <property type="entry name" value="Tscrpt_reg_Rrf2"/>
</dbReference>
<reference evidence="2 3" key="1">
    <citation type="journal article" date="2016" name="Nat. Commun.">
        <title>Thousands of microbial genomes shed light on interconnected biogeochemical processes in an aquifer system.</title>
        <authorList>
            <person name="Anantharaman K."/>
            <person name="Brown C.T."/>
            <person name="Hug L.A."/>
            <person name="Sharon I."/>
            <person name="Castelle C.J."/>
            <person name="Probst A.J."/>
            <person name="Thomas B.C."/>
            <person name="Singh A."/>
            <person name="Wilkins M.J."/>
            <person name="Karaoz U."/>
            <person name="Brodie E.L."/>
            <person name="Williams K.H."/>
            <person name="Hubbard S.S."/>
            <person name="Banfield J.F."/>
        </authorList>
    </citation>
    <scope>NUCLEOTIDE SEQUENCE [LARGE SCALE GENOMIC DNA]</scope>
</reference>
<dbReference type="Proteomes" id="UP000177810">
    <property type="component" value="Unassembled WGS sequence"/>
</dbReference>
<dbReference type="InterPro" id="IPR036388">
    <property type="entry name" value="WH-like_DNA-bd_sf"/>
</dbReference>
<evidence type="ECO:0000313" key="2">
    <source>
        <dbReference type="EMBL" id="OGZ33246.1"/>
    </source>
</evidence>
<evidence type="ECO:0008006" key="4">
    <source>
        <dbReference type="Google" id="ProtNLM"/>
    </source>
</evidence>
<keyword evidence="1" id="KW-0238">DNA-binding</keyword>
<dbReference type="GO" id="GO:0005829">
    <property type="term" value="C:cytosol"/>
    <property type="evidence" value="ECO:0007669"/>
    <property type="project" value="TreeGrafter"/>
</dbReference>
<dbReference type="PROSITE" id="PS51197">
    <property type="entry name" value="HTH_RRF2_2"/>
    <property type="match status" value="1"/>
</dbReference>
<dbReference type="PANTHER" id="PTHR33221">
    <property type="entry name" value="WINGED HELIX-TURN-HELIX TRANSCRIPTIONAL REGULATOR, RRF2 FAMILY"/>
    <property type="match status" value="1"/>
</dbReference>
<dbReference type="GO" id="GO:0003677">
    <property type="term" value="F:DNA binding"/>
    <property type="evidence" value="ECO:0007669"/>
    <property type="project" value="UniProtKB-KW"/>
</dbReference>
<accession>A0A1G2F5A1</accession>
<dbReference type="EMBL" id="MHMT01000002">
    <property type="protein sequence ID" value="OGZ33246.1"/>
    <property type="molecule type" value="Genomic_DNA"/>
</dbReference>
<name>A0A1G2F5A1_9BACT</name>
<dbReference type="InterPro" id="IPR030489">
    <property type="entry name" value="TR_Rrf2-type_CS"/>
</dbReference>
<organism evidence="2 3">
    <name type="scientific">Candidatus Portnoybacteria bacterium RBG_13_40_8</name>
    <dbReference type="NCBI Taxonomy" id="1801990"/>
    <lineage>
        <taxon>Bacteria</taxon>
        <taxon>Candidatus Portnoyibacteriota</taxon>
    </lineage>
</organism>
<dbReference type="Pfam" id="PF02082">
    <property type="entry name" value="Rrf2"/>
    <property type="match status" value="1"/>
</dbReference>
<dbReference type="GO" id="GO:0003700">
    <property type="term" value="F:DNA-binding transcription factor activity"/>
    <property type="evidence" value="ECO:0007669"/>
    <property type="project" value="TreeGrafter"/>
</dbReference>